<comment type="caution">
    <text evidence="1">The sequence shown here is derived from an EMBL/GenBank/DDBJ whole genome shotgun (WGS) entry which is preliminary data.</text>
</comment>
<feature type="non-terminal residue" evidence="1">
    <location>
        <position position="1"/>
    </location>
</feature>
<proteinExistence type="predicted"/>
<dbReference type="AlphaFoldDB" id="A0A2W6AW24"/>
<sequence length="105" mass="12429">TVDLDTQSYFAVADNRDLDYEERLRQYRVLADRQLDVDHYLEFCERHLAHVDEACVEWVESDEFDRMLISTVISTYPEHEREMFLGHFRGLLGLWAHDQHVAASA</sequence>
<gene>
    <name evidence="1" type="ORF">DLM65_04540</name>
</gene>
<dbReference type="Proteomes" id="UP000248724">
    <property type="component" value="Unassembled WGS sequence"/>
</dbReference>
<reference evidence="1 2" key="1">
    <citation type="journal article" date="2017" name="Nature">
        <title>Atmospheric trace gases support primary production in Antarctic desert surface soil.</title>
        <authorList>
            <person name="Ji M."/>
            <person name="Greening C."/>
            <person name="Vanwonterghem I."/>
            <person name="Carere C.R."/>
            <person name="Bay S.K."/>
            <person name="Steen J.A."/>
            <person name="Montgomery K."/>
            <person name="Lines T."/>
            <person name="Beardall J."/>
            <person name="van Dorst J."/>
            <person name="Snape I."/>
            <person name="Stott M.B."/>
            <person name="Hugenholtz P."/>
            <person name="Ferrari B.C."/>
        </authorList>
    </citation>
    <scope>NUCLEOTIDE SEQUENCE [LARGE SCALE GENOMIC DNA]</scope>
    <source>
        <strain evidence="1">RRmetagenome_bin12</strain>
    </source>
</reference>
<evidence type="ECO:0000313" key="1">
    <source>
        <dbReference type="EMBL" id="PZR82101.1"/>
    </source>
</evidence>
<name>A0A2W6AW24_9BACT</name>
<accession>A0A2W6AW24</accession>
<dbReference type="EMBL" id="QHBU01000082">
    <property type="protein sequence ID" value="PZR82101.1"/>
    <property type="molecule type" value="Genomic_DNA"/>
</dbReference>
<organism evidence="1 2">
    <name type="scientific">Candidatus Aeolococcus gillhamiae</name>
    <dbReference type="NCBI Taxonomy" id="3127015"/>
    <lineage>
        <taxon>Bacteria</taxon>
        <taxon>Bacillati</taxon>
        <taxon>Candidatus Dormiibacterota</taxon>
        <taxon>Candidatus Dormibacteria</taxon>
        <taxon>Candidatus Aeolococcales</taxon>
        <taxon>Candidatus Aeolococcaceae</taxon>
        <taxon>Candidatus Aeolococcus</taxon>
    </lineage>
</organism>
<evidence type="ECO:0000313" key="2">
    <source>
        <dbReference type="Proteomes" id="UP000248724"/>
    </source>
</evidence>
<protein>
    <submittedName>
        <fullName evidence="1">Uncharacterized protein</fullName>
    </submittedName>
</protein>